<feature type="domain" description="DUF1468" evidence="2">
    <location>
        <begin position="13"/>
        <end position="145"/>
    </location>
</feature>
<dbReference type="RefSeq" id="WP_167660383.1">
    <property type="nucleotide sequence ID" value="NZ_BMCQ01000009.1"/>
</dbReference>
<feature type="transmembrane region" description="Helical" evidence="1">
    <location>
        <begin position="123"/>
        <end position="142"/>
    </location>
</feature>
<name>A0ABX0WP97_9BURK</name>
<dbReference type="InterPro" id="IPR009936">
    <property type="entry name" value="DUF1468"/>
</dbReference>
<comment type="caution">
    <text evidence="3">The sequence shown here is derived from an EMBL/GenBank/DDBJ whole genome shotgun (WGS) entry which is preliminary data.</text>
</comment>
<evidence type="ECO:0000256" key="1">
    <source>
        <dbReference type="SAM" id="Phobius"/>
    </source>
</evidence>
<dbReference type="EMBL" id="JAATIZ010000001">
    <property type="protein sequence ID" value="NJB64143.1"/>
    <property type="molecule type" value="Genomic_DNA"/>
</dbReference>
<dbReference type="Proteomes" id="UP000783934">
    <property type="component" value="Unassembled WGS sequence"/>
</dbReference>
<accession>A0ABX0WP97</accession>
<dbReference type="Pfam" id="PF07331">
    <property type="entry name" value="TctB"/>
    <property type="match status" value="1"/>
</dbReference>
<organism evidence="3 4">
    <name type="scientific">Paenalcaligenes hominis</name>
    <dbReference type="NCBI Taxonomy" id="643674"/>
    <lineage>
        <taxon>Bacteria</taxon>
        <taxon>Pseudomonadati</taxon>
        <taxon>Pseudomonadota</taxon>
        <taxon>Betaproteobacteria</taxon>
        <taxon>Burkholderiales</taxon>
        <taxon>Alcaligenaceae</taxon>
        <taxon>Paenalcaligenes</taxon>
    </lineage>
</organism>
<proteinExistence type="predicted"/>
<evidence type="ECO:0000313" key="3">
    <source>
        <dbReference type="EMBL" id="NJB64143.1"/>
    </source>
</evidence>
<feature type="transmembrane region" description="Helical" evidence="1">
    <location>
        <begin position="12"/>
        <end position="32"/>
    </location>
</feature>
<keyword evidence="4" id="KW-1185">Reference proteome</keyword>
<evidence type="ECO:0000259" key="2">
    <source>
        <dbReference type="Pfam" id="PF07331"/>
    </source>
</evidence>
<sequence>MQFIKNRWADVLLILVLVACIAFIFLDSASYPDVPWSSGGPPGFYPKLLASLLAILAIGLFFEKQPHTLHVQKGVVIRALIFLVLLGAAIGFLDVLGFRLTASGLSLGAALTLYNWKEVQPRSLIVLIVVSIALPLLLATAFEDFAGRRLPHSLFN</sequence>
<gene>
    <name evidence="3" type="ORF">GGR41_000364</name>
</gene>
<keyword evidence="1" id="KW-0812">Transmembrane</keyword>
<evidence type="ECO:0000313" key="4">
    <source>
        <dbReference type="Proteomes" id="UP000783934"/>
    </source>
</evidence>
<feature type="transmembrane region" description="Helical" evidence="1">
    <location>
        <begin position="75"/>
        <end position="92"/>
    </location>
</feature>
<feature type="transmembrane region" description="Helical" evidence="1">
    <location>
        <begin position="98"/>
        <end position="116"/>
    </location>
</feature>
<keyword evidence="1" id="KW-1133">Transmembrane helix</keyword>
<protein>
    <recommendedName>
        <fullName evidence="2">DUF1468 domain-containing protein</fullName>
    </recommendedName>
</protein>
<reference evidence="3 4" key="1">
    <citation type="submission" date="2020-03" db="EMBL/GenBank/DDBJ databases">
        <title>Genomic Encyclopedia of Type Strains, Phase IV (KMG-IV): sequencing the most valuable type-strain genomes for metagenomic binning, comparative biology and taxonomic classification.</title>
        <authorList>
            <person name="Goeker M."/>
        </authorList>
    </citation>
    <scope>NUCLEOTIDE SEQUENCE [LARGE SCALE GENOMIC DNA]</scope>
    <source>
        <strain evidence="3 4">DSM 26613</strain>
    </source>
</reference>
<feature type="transmembrane region" description="Helical" evidence="1">
    <location>
        <begin position="44"/>
        <end position="63"/>
    </location>
</feature>
<keyword evidence="1" id="KW-0472">Membrane</keyword>